<gene>
    <name evidence="4" type="ORF">PISL3812_09199</name>
</gene>
<feature type="transmembrane region" description="Helical" evidence="3">
    <location>
        <begin position="527"/>
        <end position="549"/>
    </location>
</feature>
<dbReference type="GO" id="GO:0071008">
    <property type="term" value="C:U2-type post-mRNA release spliceosomal complex"/>
    <property type="evidence" value="ECO:0007669"/>
    <property type="project" value="InterPro"/>
</dbReference>
<dbReference type="GO" id="GO:0000390">
    <property type="term" value="P:spliceosomal complex disassembly"/>
    <property type="evidence" value="ECO:0007669"/>
    <property type="project" value="InterPro"/>
</dbReference>
<sequence>MNSPFATRRKPRKIGGGDEDDGNAGQDAEPVVKRPSSLKSKQKSKLRLSFGPGETSMADGDDTGSEVVTPKRPGLGRRVLEKNALQRTSNTTTSSNHLPFRVGQEQDGPSYGEDYLKELRDSTPSTPKYTDTDGESDRKEIDITAKFGEIVQTTGATAIPSEAEIREKKARRARLANEQDYISLDGGEGGEEDYMALGPRKEKEDTRLVRDDEDFAEGFDDYVEDGKISLGRKAEREQQRRQREQMRDLINDAEGTSEEEDSDAERNAAYEASQTRAGMDGMERDRQGPSSRPKTPPKVSSLPSLAGVLGQLRGTLAEAESSKKLLLNRMEELRKEKADIAVREVEIQTLIKDAGEQYEKLRLDAGLAPGGDGLPGDATPQDRGLESLGSSAVVSRVDSGAEDSVCIIPWLASPLDENSVLSPRLRQRADASPIELFYDVFLVANLATFSATHEITDIKAVWSYVGFVGIIWFTWLQVALFDLRFSKDSIFERTCKVVQLCAMVGFASAGARFSTRIQDENVWAFKSLSVLLSGSRFMLALQYTINLWFIHDKIYGAMKGMLAIIGVLSITGLTYLLYFVFGPNEPHIWTAWFGLFLFESSVIIAVSTYTLGLELDNTHLTTRMGLLTLIIIGEHVISVTRIVNKMIAGGGWTLTSLFHVMGVVTTVYLLWHSYYDISPRQRYGRIRQQIWTHLHFLFHMCIILSSEGCQILTLALDISVKLRYLLETMHFACEDPRPSKSFALNLLNRTIVDMEIDFSRSPRENNAISRVMTTLWNQDEICPTGNFTEAPRYGIFEEQGRYLSGNVTVALFSSMGILPREPESMSLDGMRYVKVYLGLLTFVYMYYFVTVGLGMACFAIFAALTRRHPKHLYNGTAVGFRLLCAVVLLSQVAFARDFNLTYKYMTHPIILYTFSLTMLSVLLVDRLLDSFAEARKSEITRQSSTRGTAPMVTFEGETCLYDG</sequence>
<feature type="transmembrane region" description="Helical" evidence="3">
    <location>
        <begin position="696"/>
        <end position="716"/>
    </location>
</feature>
<feature type="transmembrane region" description="Helical" evidence="3">
    <location>
        <begin position="835"/>
        <end position="864"/>
    </location>
</feature>
<feature type="transmembrane region" description="Helical" evidence="3">
    <location>
        <begin position="909"/>
        <end position="928"/>
    </location>
</feature>
<dbReference type="GO" id="GO:0003746">
    <property type="term" value="F:translation elongation factor activity"/>
    <property type="evidence" value="ECO:0007669"/>
    <property type="project" value="UniProtKB-KW"/>
</dbReference>
<dbReference type="PANTHER" id="PTHR42101:SF1">
    <property type="entry name" value="LOW TEMPERATURE REQUIREMENT A"/>
    <property type="match status" value="1"/>
</dbReference>
<dbReference type="OMA" id="LRMYMEL"/>
<dbReference type="EMBL" id="CVMT01000011">
    <property type="protein sequence ID" value="CRG92143.1"/>
    <property type="molecule type" value="Genomic_DNA"/>
</dbReference>
<feature type="transmembrane region" description="Helical" evidence="3">
    <location>
        <begin position="624"/>
        <end position="644"/>
    </location>
</feature>
<feature type="compositionally biased region" description="Polar residues" evidence="2">
    <location>
        <begin position="85"/>
        <end position="97"/>
    </location>
</feature>
<dbReference type="Pfam" id="PF15458">
    <property type="entry name" value="NTR2"/>
    <property type="match status" value="1"/>
</dbReference>
<protein>
    <submittedName>
        <fullName evidence="4">Transcription elongation factor SPT6</fullName>
    </submittedName>
</protein>
<evidence type="ECO:0000313" key="4">
    <source>
        <dbReference type="EMBL" id="CRG92143.1"/>
    </source>
</evidence>
<evidence type="ECO:0000256" key="1">
    <source>
        <dbReference type="SAM" id="Coils"/>
    </source>
</evidence>
<feature type="transmembrane region" description="Helical" evidence="3">
    <location>
        <begin position="587"/>
        <end position="612"/>
    </location>
</feature>
<organism evidence="4 5">
    <name type="scientific">Talaromyces islandicus</name>
    <name type="common">Penicillium islandicum</name>
    <dbReference type="NCBI Taxonomy" id="28573"/>
    <lineage>
        <taxon>Eukaryota</taxon>
        <taxon>Fungi</taxon>
        <taxon>Dikarya</taxon>
        <taxon>Ascomycota</taxon>
        <taxon>Pezizomycotina</taxon>
        <taxon>Eurotiomycetes</taxon>
        <taxon>Eurotiomycetidae</taxon>
        <taxon>Eurotiales</taxon>
        <taxon>Trichocomaceae</taxon>
        <taxon>Talaromyces</taxon>
        <taxon>Talaromyces sect. Islandici</taxon>
    </lineage>
</organism>
<dbReference type="Pfam" id="PF06772">
    <property type="entry name" value="LtrA"/>
    <property type="match status" value="1"/>
</dbReference>
<feature type="region of interest" description="Disordered" evidence="2">
    <location>
        <begin position="1"/>
        <end position="140"/>
    </location>
</feature>
<feature type="transmembrane region" description="Helical" evidence="3">
    <location>
        <begin position="656"/>
        <end position="675"/>
    </location>
</feature>
<feature type="transmembrane region" description="Helical" evidence="3">
    <location>
        <begin position="561"/>
        <end position="581"/>
    </location>
</feature>
<keyword evidence="4" id="KW-0648">Protein biosynthesis</keyword>
<evidence type="ECO:0000256" key="3">
    <source>
        <dbReference type="SAM" id="Phobius"/>
    </source>
</evidence>
<name>A0A0U1M923_TALIS</name>
<dbReference type="InterPro" id="IPR028211">
    <property type="entry name" value="Ntr2"/>
</dbReference>
<dbReference type="OrthoDB" id="3177213at2759"/>
<dbReference type="PANTHER" id="PTHR42101">
    <property type="entry name" value="CHROMOSOME 16, WHOLE GENOME SHOTGUN SEQUENCE"/>
    <property type="match status" value="1"/>
</dbReference>
<dbReference type="AlphaFoldDB" id="A0A0U1M923"/>
<dbReference type="InterPro" id="IPR010640">
    <property type="entry name" value="Low_temperature_requirement_A"/>
</dbReference>
<evidence type="ECO:0000256" key="2">
    <source>
        <dbReference type="SAM" id="MobiDB-lite"/>
    </source>
</evidence>
<feature type="transmembrane region" description="Helical" evidence="3">
    <location>
        <begin position="871"/>
        <end position="889"/>
    </location>
</feature>
<keyword evidence="4" id="KW-0251">Elongation factor</keyword>
<dbReference type="STRING" id="28573.A0A0U1M923"/>
<feature type="transmembrane region" description="Helical" evidence="3">
    <location>
        <begin position="461"/>
        <end position="485"/>
    </location>
</feature>
<keyword evidence="3" id="KW-0472">Membrane</keyword>
<feature type="region of interest" description="Disordered" evidence="2">
    <location>
        <begin position="181"/>
        <end position="303"/>
    </location>
</feature>
<feature type="compositionally biased region" description="Acidic residues" evidence="2">
    <location>
        <begin position="211"/>
        <end position="223"/>
    </location>
</feature>
<evidence type="ECO:0000313" key="5">
    <source>
        <dbReference type="Proteomes" id="UP000054383"/>
    </source>
</evidence>
<keyword evidence="1" id="KW-0175">Coiled coil</keyword>
<proteinExistence type="predicted"/>
<reference evidence="4 5" key="1">
    <citation type="submission" date="2015-04" db="EMBL/GenBank/DDBJ databases">
        <authorList>
            <person name="Syromyatnikov M.Y."/>
            <person name="Popov V.N."/>
        </authorList>
    </citation>
    <scope>NUCLEOTIDE SEQUENCE [LARGE SCALE GENOMIC DNA]</scope>
    <source>
        <strain evidence="4">WF-38-12</strain>
    </source>
</reference>
<feature type="compositionally biased region" description="Basic and acidic residues" evidence="2">
    <location>
        <begin position="199"/>
        <end position="210"/>
    </location>
</feature>
<keyword evidence="3" id="KW-1133">Transmembrane helix</keyword>
<keyword evidence="5" id="KW-1185">Reference proteome</keyword>
<feature type="compositionally biased region" description="Basic and acidic residues" evidence="2">
    <location>
        <begin position="224"/>
        <end position="250"/>
    </location>
</feature>
<feature type="coiled-coil region" evidence="1">
    <location>
        <begin position="316"/>
        <end position="343"/>
    </location>
</feature>
<accession>A0A0U1M923</accession>
<dbReference type="Proteomes" id="UP000054383">
    <property type="component" value="Unassembled WGS sequence"/>
</dbReference>
<keyword evidence="3" id="KW-0812">Transmembrane</keyword>